<sequence length="161" mass="17409">MVAEVDAAFAAVRAQHPDWQQKSAACAEYYAPDFDVLGRSAPRTTFLTGVGLQLHPTLDELAGKEYSAALSAERLDLLGELDLVHWCTDSGQLTKLKNERLVTRLDSTAAGRVIWSTGDNQDHLLWAMNFGTVLSSAYAIEHGVPLVASALEGRDPDGQQG</sequence>
<dbReference type="SUPFAM" id="SSF53807">
    <property type="entry name" value="Helical backbone' metal receptor"/>
    <property type="match status" value="1"/>
</dbReference>
<dbReference type="Gene3D" id="3.40.50.1980">
    <property type="entry name" value="Nitrogenase molybdenum iron protein domain"/>
    <property type="match status" value="1"/>
</dbReference>
<dbReference type="EMBL" id="CP041692">
    <property type="protein sequence ID" value="QDP97531.1"/>
    <property type="molecule type" value="Genomic_DNA"/>
</dbReference>
<evidence type="ECO:0000313" key="2">
    <source>
        <dbReference type="Proteomes" id="UP000319263"/>
    </source>
</evidence>
<name>A0A516Q2U8_9ACTN</name>
<gene>
    <name evidence="1" type="ORF">FOE78_17865</name>
</gene>
<dbReference type="AlphaFoldDB" id="A0A516Q2U8"/>
<keyword evidence="2" id="KW-1185">Reference proteome</keyword>
<dbReference type="KEGG" id="mik:FOE78_17865"/>
<dbReference type="RefSeq" id="WP_143987489.1">
    <property type="nucleotide sequence ID" value="NZ_CP041692.1"/>
</dbReference>
<organism evidence="1 2">
    <name type="scientific">Microlunatus elymi</name>
    <dbReference type="NCBI Taxonomy" id="2596828"/>
    <lineage>
        <taxon>Bacteria</taxon>
        <taxon>Bacillati</taxon>
        <taxon>Actinomycetota</taxon>
        <taxon>Actinomycetes</taxon>
        <taxon>Propionibacteriales</taxon>
        <taxon>Propionibacteriaceae</taxon>
        <taxon>Microlunatus</taxon>
    </lineage>
</organism>
<dbReference type="OrthoDB" id="1846031at2"/>
<protein>
    <submittedName>
        <fullName evidence="1">Uncharacterized protein</fullName>
    </submittedName>
</protein>
<accession>A0A516Q2U8</accession>
<evidence type="ECO:0000313" key="1">
    <source>
        <dbReference type="EMBL" id="QDP97531.1"/>
    </source>
</evidence>
<reference evidence="1 2" key="1">
    <citation type="submission" date="2019-07" db="EMBL/GenBank/DDBJ databases">
        <title>Microlunatus dokdonensis sp. nov. isolated from the rhizospheric soil of the wild plant Elymus tsukushiensis.</title>
        <authorList>
            <person name="Ghim S.-Y."/>
            <person name="Hwang Y.-J."/>
            <person name="Son J.-S."/>
            <person name="Shin J.-H."/>
        </authorList>
    </citation>
    <scope>NUCLEOTIDE SEQUENCE [LARGE SCALE GENOMIC DNA]</scope>
    <source>
        <strain evidence="1 2">KUDC0627</strain>
    </source>
</reference>
<dbReference type="Proteomes" id="UP000319263">
    <property type="component" value="Chromosome"/>
</dbReference>
<proteinExistence type="predicted"/>